<feature type="chain" id="PRO_5010292027" evidence="1">
    <location>
        <begin position="36"/>
        <end position="414"/>
    </location>
</feature>
<protein>
    <submittedName>
        <fullName evidence="3">Uncharacterized protein LOC103524224 isoform X2</fullName>
    </submittedName>
</protein>
<evidence type="ECO:0000256" key="1">
    <source>
        <dbReference type="SAM" id="SignalP"/>
    </source>
</evidence>
<keyword evidence="1" id="KW-0732">Signal</keyword>
<organism evidence="2 3">
    <name type="scientific">Diaphorina citri</name>
    <name type="common">Asian citrus psyllid</name>
    <dbReference type="NCBI Taxonomy" id="121845"/>
    <lineage>
        <taxon>Eukaryota</taxon>
        <taxon>Metazoa</taxon>
        <taxon>Ecdysozoa</taxon>
        <taxon>Arthropoda</taxon>
        <taxon>Hexapoda</taxon>
        <taxon>Insecta</taxon>
        <taxon>Pterygota</taxon>
        <taxon>Neoptera</taxon>
        <taxon>Paraneoptera</taxon>
        <taxon>Hemiptera</taxon>
        <taxon>Sternorrhyncha</taxon>
        <taxon>Psylloidea</taxon>
        <taxon>Psyllidae</taxon>
        <taxon>Diaphorininae</taxon>
        <taxon>Diaphorina</taxon>
    </lineage>
</organism>
<dbReference type="RefSeq" id="XP_017305025.1">
    <property type="nucleotide sequence ID" value="XM_017449536.2"/>
</dbReference>
<keyword evidence="2" id="KW-1185">Reference proteome</keyword>
<accession>A0A1S4ES53</accession>
<gene>
    <name evidence="3" type="primary">LOC103524224</name>
</gene>
<dbReference type="AlphaFoldDB" id="A0A1S4ES53"/>
<dbReference type="Proteomes" id="UP000079169">
    <property type="component" value="Unplaced"/>
</dbReference>
<evidence type="ECO:0000313" key="3">
    <source>
        <dbReference type="RefSeq" id="XP_017305025.1"/>
    </source>
</evidence>
<proteinExistence type="predicted"/>
<dbReference type="KEGG" id="dci:103524224"/>
<dbReference type="PaxDb" id="121845-A0A1S4ES53"/>
<reference evidence="3" key="1">
    <citation type="submission" date="2025-08" db="UniProtKB">
        <authorList>
            <consortium name="RefSeq"/>
        </authorList>
    </citation>
    <scope>IDENTIFICATION</scope>
</reference>
<name>A0A1S4ES53_DIACI</name>
<dbReference type="GeneID" id="103524224"/>
<sequence length="414" mass="49599">MRHARRCMLTMKCSGPVTRVCLFLVVVSLGGLGNAEETTTPIMDNYQFIMSYFWQWPTYPPDWPPDVPTTTFVVPVISNPSTPFRILKLIKDNDEEMDALEARLEAYKQFCELNKIEIEFMNRTRWSLDEAPEYFSCLADIRARIKLEKQKFRNGTYLLRDIKEMKKKVRSTLVKIAKAKKKFSDYIPEFTFQTRRAEYFQLVEFEKEAKKVRKVHKLRMQLLTKYHKYYLKHYKPTSTRGPIQYEHLPRGLQELVDAGKFNITGIIRPNYITRKVRLTTNLEAIFHNITTKKWKRLTGPELEEAMQKWNRYTPHIYYRKFKTTTPWSITVAVKREMNRRKYERMMNNLKKRIAAGETTRKLMRWMQAFRKNTPVRKHKTPKPPKEVTNKLKKKITRKTTPLENEFDRSHQYLD</sequence>
<feature type="signal peptide" evidence="1">
    <location>
        <begin position="1"/>
        <end position="35"/>
    </location>
</feature>
<evidence type="ECO:0000313" key="2">
    <source>
        <dbReference type="Proteomes" id="UP000079169"/>
    </source>
</evidence>